<keyword evidence="2" id="KW-0378">Hydrolase</keyword>
<gene>
    <name evidence="2" type="ORF">QS748_07335</name>
</gene>
<dbReference type="AlphaFoldDB" id="A0AA90P100"/>
<reference evidence="2 3" key="1">
    <citation type="journal article" date="2023" name="bioRxiv">
        <title>An intranuclear bacterial parasite of deep-sea mussels expresses apoptosis inhibitors acquired from its host.</title>
        <authorList>
            <person name="Gonzalez Porras M.A."/>
            <person name="Assie A."/>
            <person name="Tietjen M."/>
            <person name="Violette M."/>
            <person name="Kleiner M."/>
            <person name="Gruber-Vodicka H."/>
            <person name="Dubilier N."/>
            <person name="Leisch N."/>
        </authorList>
    </citation>
    <scope>NUCLEOTIDE SEQUENCE [LARGE SCALE GENOMIC DNA]</scope>
    <source>
        <strain evidence="2">IAP13</strain>
    </source>
</reference>
<evidence type="ECO:0000313" key="2">
    <source>
        <dbReference type="EMBL" id="MDP0589001.1"/>
    </source>
</evidence>
<dbReference type="EC" id="3.4.-.-" evidence="2"/>
<accession>A0AA90P100</accession>
<sequence length="232" mass="27181">MYSIEYGTERISFNIKRKKSLKNSYITVNADGVLIKTNNTTSIKDIKEMVKQKSAWINKKLKLFRSIPVNKNITNGSRLYYMGNSYHVNIINSTTTRAITINFTDSQFNITTPLTYSTMALNNAIGQFYKQEAINKIIPLAEKWATSMKVEPTHISFRYARKRWGSCSSTNRISFNYQLVKLPLELIEYIVVHELAHITFHNHSKDFWRLVHTHLPDYKIKEEKIRAYEKLF</sequence>
<dbReference type="EMBL" id="JASXSV010000009">
    <property type="protein sequence ID" value="MDP0589001.1"/>
    <property type="molecule type" value="Genomic_DNA"/>
</dbReference>
<comment type="caution">
    <text evidence="2">The sequence shown here is derived from an EMBL/GenBank/DDBJ whole genome shotgun (WGS) entry which is preliminary data.</text>
</comment>
<dbReference type="Proteomes" id="UP001178148">
    <property type="component" value="Unassembled WGS sequence"/>
</dbReference>
<proteinExistence type="predicted"/>
<name>A0AA90P100_9GAMM</name>
<dbReference type="PANTHER" id="PTHR30399:SF1">
    <property type="entry name" value="UTP PYROPHOSPHATASE"/>
    <property type="match status" value="1"/>
</dbReference>
<dbReference type="InterPro" id="IPR002725">
    <property type="entry name" value="YgjP-like_metallopeptidase"/>
</dbReference>
<keyword evidence="2" id="KW-0645">Protease</keyword>
<dbReference type="InterPro" id="IPR053136">
    <property type="entry name" value="UTP_pyrophosphatase-like"/>
</dbReference>
<dbReference type="Gene3D" id="3.30.2010.10">
    <property type="entry name" value="Metalloproteases ('zincins'), catalytic domain"/>
    <property type="match status" value="1"/>
</dbReference>
<dbReference type="GO" id="GO:0008237">
    <property type="term" value="F:metallopeptidase activity"/>
    <property type="evidence" value="ECO:0007669"/>
    <property type="project" value="UniProtKB-KW"/>
</dbReference>
<keyword evidence="3" id="KW-1185">Reference proteome</keyword>
<organism evidence="2 3">
    <name type="scientific">Candidatus Endonucleibacter bathymodioli</name>
    <dbReference type="NCBI Taxonomy" id="539814"/>
    <lineage>
        <taxon>Bacteria</taxon>
        <taxon>Pseudomonadati</taxon>
        <taxon>Pseudomonadota</taxon>
        <taxon>Gammaproteobacteria</taxon>
        <taxon>Oceanospirillales</taxon>
        <taxon>Endozoicomonadaceae</taxon>
        <taxon>Candidatus Endonucleibacter</taxon>
    </lineage>
</organism>
<evidence type="ECO:0000259" key="1">
    <source>
        <dbReference type="Pfam" id="PF01863"/>
    </source>
</evidence>
<dbReference type="CDD" id="cd07344">
    <property type="entry name" value="M48_yhfN_like"/>
    <property type="match status" value="1"/>
</dbReference>
<dbReference type="Pfam" id="PF01863">
    <property type="entry name" value="YgjP-like"/>
    <property type="match status" value="1"/>
</dbReference>
<keyword evidence="2" id="KW-0482">Metalloprotease</keyword>
<feature type="domain" description="YgjP-like metallopeptidase" evidence="1">
    <location>
        <begin position="22"/>
        <end position="226"/>
    </location>
</feature>
<dbReference type="PANTHER" id="PTHR30399">
    <property type="entry name" value="UNCHARACTERIZED PROTEIN YGJP"/>
    <property type="match status" value="1"/>
</dbReference>
<protein>
    <submittedName>
        <fullName evidence="2">SprT family zinc-dependent metalloprotease</fullName>
        <ecNumber evidence="2">3.4.-.-</ecNumber>
    </submittedName>
</protein>
<evidence type="ECO:0000313" key="3">
    <source>
        <dbReference type="Proteomes" id="UP001178148"/>
    </source>
</evidence>